<feature type="non-terminal residue" evidence="1">
    <location>
        <position position="213"/>
    </location>
</feature>
<dbReference type="Proteomes" id="UP000308600">
    <property type="component" value="Unassembled WGS sequence"/>
</dbReference>
<reference evidence="1 2" key="1">
    <citation type="journal article" date="2019" name="Nat. Ecol. Evol.">
        <title>Megaphylogeny resolves global patterns of mushroom evolution.</title>
        <authorList>
            <person name="Varga T."/>
            <person name="Krizsan K."/>
            <person name="Foldi C."/>
            <person name="Dima B."/>
            <person name="Sanchez-Garcia M."/>
            <person name="Sanchez-Ramirez S."/>
            <person name="Szollosi G.J."/>
            <person name="Szarkandi J.G."/>
            <person name="Papp V."/>
            <person name="Albert L."/>
            <person name="Andreopoulos W."/>
            <person name="Angelini C."/>
            <person name="Antonin V."/>
            <person name="Barry K.W."/>
            <person name="Bougher N.L."/>
            <person name="Buchanan P."/>
            <person name="Buyck B."/>
            <person name="Bense V."/>
            <person name="Catcheside P."/>
            <person name="Chovatia M."/>
            <person name="Cooper J."/>
            <person name="Damon W."/>
            <person name="Desjardin D."/>
            <person name="Finy P."/>
            <person name="Geml J."/>
            <person name="Haridas S."/>
            <person name="Hughes K."/>
            <person name="Justo A."/>
            <person name="Karasinski D."/>
            <person name="Kautmanova I."/>
            <person name="Kiss B."/>
            <person name="Kocsube S."/>
            <person name="Kotiranta H."/>
            <person name="LaButti K.M."/>
            <person name="Lechner B.E."/>
            <person name="Liimatainen K."/>
            <person name="Lipzen A."/>
            <person name="Lukacs Z."/>
            <person name="Mihaltcheva S."/>
            <person name="Morgado L.N."/>
            <person name="Niskanen T."/>
            <person name="Noordeloos M.E."/>
            <person name="Ohm R.A."/>
            <person name="Ortiz-Santana B."/>
            <person name="Ovrebo C."/>
            <person name="Racz N."/>
            <person name="Riley R."/>
            <person name="Savchenko A."/>
            <person name="Shiryaev A."/>
            <person name="Soop K."/>
            <person name="Spirin V."/>
            <person name="Szebenyi C."/>
            <person name="Tomsovsky M."/>
            <person name="Tulloss R.E."/>
            <person name="Uehling J."/>
            <person name="Grigoriev I.V."/>
            <person name="Vagvolgyi C."/>
            <person name="Papp T."/>
            <person name="Martin F.M."/>
            <person name="Miettinen O."/>
            <person name="Hibbett D.S."/>
            <person name="Nagy L.G."/>
        </authorList>
    </citation>
    <scope>NUCLEOTIDE SEQUENCE [LARGE SCALE GENOMIC DNA]</scope>
    <source>
        <strain evidence="1 2">NL-1719</strain>
    </source>
</reference>
<accession>A0ACD2ZYN6</accession>
<protein>
    <submittedName>
        <fullName evidence="1">Uncharacterized protein</fullName>
    </submittedName>
</protein>
<evidence type="ECO:0000313" key="1">
    <source>
        <dbReference type="EMBL" id="TFK58229.1"/>
    </source>
</evidence>
<keyword evidence="2" id="KW-1185">Reference proteome</keyword>
<gene>
    <name evidence="1" type="ORF">BDN72DRAFT_884273</name>
</gene>
<evidence type="ECO:0000313" key="2">
    <source>
        <dbReference type="Proteomes" id="UP000308600"/>
    </source>
</evidence>
<proteinExistence type="predicted"/>
<sequence length="213" mass="24468">MDHIKRTGAKYTFNKKLSKSGQFRAHLEFESVVFGGFPDHPNVQLYAKIQDGSPQHQPQLQYQTRAIHGVEGESQFEWGVHKSLSFSTSIVSITVFKQQMIWANHLVAVALVSLDDVLAHLLQNPAAEPGMSESGILYLNYNLQHKRCQLYYAIQYFCHRDPLFLTKHQRCYTTIHVNYIPRTGPQGWDFINLGLDTTYKLNGGHHLHLRNMC</sequence>
<name>A0ACD2ZYN6_9AGAR</name>
<dbReference type="EMBL" id="ML209528">
    <property type="protein sequence ID" value="TFK58229.1"/>
    <property type="molecule type" value="Genomic_DNA"/>
</dbReference>
<organism evidence="1 2">
    <name type="scientific">Pluteus cervinus</name>
    <dbReference type="NCBI Taxonomy" id="181527"/>
    <lineage>
        <taxon>Eukaryota</taxon>
        <taxon>Fungi</taxon>
        <taxon>Dikarya</taxon>
        <taxon>Basidiomycota</taxon>
        <taxon>Agaricomycotina</taxon>
        <taxon>Agaricomycetes</taxon>
        <taxon>Agaricomycetidae</taxon>
        <taxon>Agaricales</taxon>
        <taxon>Pluteineae</taxon>
        <taxon>Pluteaceae</taxon>
        <taxon>Pluteus</taxon>
    </lineage>
</organism>